<accession>A0A0A9FN88</accession>
<dbReference type="EMBL" id="GBRH01184149">
    <property type="protein sequence ID" value="JAE13747.1"/>
    <property type="molecule type" value="Transcribed_RNA"/>
</dbReference>
<name>A0A0A9FN88_ARUDO</name>
<reference evidence="1" key="1">
    <citation type="submission" date="2014-09" db="EMBL/GenBank/DDBJ databases">
        <authorList>
            <person name="Magalhaes I.L.F."/>
            <person name="Oliveira U."/>
            <person name="Santos F.R."/>
            <person name="Vidigal T.H.D.A."/>
            <person name="Brescovit A.D."/>
            <person name="Santos A.J."/>
        </authorList>
    </citation>
    <scope>NUCLEOTIDE SEQUENCE</scope>
    <source>
        <tissue evidence="1">Shoot tissue taken approximately 20 cm above the soil surface</tissue>
    </source>
</reference>
<evidence type="ECO:0000313" key="1">
    <source>
        <dbReference type="EMBL" id="JAE13747.1"/>
    </source>
</evidence>
<organism evidence="1">
    <name type="scientific">Arundo donax</name>
    <name type="common">Giant reed</name>
    <name type="synonym">Donax arundinaceus</name>
    <dbReference type="NCBI Taxonomy" id="35708"/>
    <lineage>
        <taxon>Eukaryota</taxon>
        <taxon>Viridiplantae</taxon>
        <taxon>Streptophyta</taxon>
        <taxon>Embryophyta</taxon>
        <taxon>Tracheophyta</taxon>
        <taxon>Spermatophyta</taxon>
        <taxon>Magnoliopsida</taxon>
        <taxon>Liliopsida</taxon>
        <taxon>Poales</taxon>
        <taxon>Poaceae</taxon>
        <taxon>PACMAD clade</taxon>
        <taxon>Arundinoideae</taxon>
        <taxon>Arundineae</taxon>
        <taxon>Arundo</taxon>
    </lineage>
</organism>
<dbReference type="AlphaFoldDB" id="A0A0A9FN88"/>
<sequence>MEVGTKNMNVQVVLSRHQFIVEIVFIIQRQWMLFSSVHVHCHVQFGSVHIITYSLVPENMCCTLRNLCTTCPRKTRQMAPDKCDKWNAYAKMTGQHLSTGYQHCKNWSIR</sequence>
<proteinExistence type="predicted"/>
<reference evidence="1" key="2">
    <citation type="journal article" date="2015" name="Data Brief">
        <title>Shoot transcriptome of the giant reed, Arundo donax.</title>
        <authorList>
            <person name="Barrero R.A."/>
            <person name="Guerrero F.D."/>
            <person name="Moolhuijzen P."/>
            <person name="Goolsby J.A."/>
            <person name="Tidwell J."/>
            <person name="Bellgard S.E."/>
            <person name="Bellgard M.I."/>
        </authorList>
    </citation>
    <scope>NUCLEOTIDE SEQUENCE</scope>
    <source>
        <tissue evidence="1">Shoot tissue taken approximately 20 cm above the soil surface</tissue>
    </source>
</reference>
<protein>
    <submittedName>
        <fullName evidence="1">Uncharacterized protein</fullName>
    </submittedName>
</protein>